<accession>A0A929KWP7</accession>
<gene>
    <name evidence="12" type="ORF">IRJ16_14130</name>
</gene>
<evidence type="ECO:0000256" key="10">
    <source>
        <dbReference type="RuleBase" id="RU004504"/>
    </source>
</evidence>
<keyword evidence="13" id="KW-1185">Reference proteome</keyword>
<evidence type="ECO:0000256" key="8">
    <source>
        <dbReference type="ARBA" id="ARBA00023014"/>
    </source>
</evidence>
<dbReference type="GO" id="GO:0031071">
    <property type="term" value="F:cysteine desulfurase activity"/>
    <property type="evidence" value="ECO:0007669"/>
    <property type="project" value="UniProtKB-EC"/>
</dbReference>
<evidence type="ECO:0000313" key="12">
    <source>
        <dbReference type="EMBL" id="MBE9663024.1"/>
    </source>
</evidence>
<dbReference type="InterPro" id="IPR015422">
    <property type="entry name" value="PyrdxlP-dep_Trfase_small"/>
</dbReference>
<evidence type="ECO:0000313" key="13">
    <source>
        <dbReference type="Proteomes" id="UP000622475"/>
    </source>
</evidence>
<dbReference type="GO" id="GO:0046872">
    <property type="term" value="F:metal ion binding"/>
    <property type="evidence" value="ECO:0007669"/>
    <property type="project" value="UniProtKB-KW"/>
</dbReference>
<dbReference type="PANTHER" id="PTHR11601">
    <property type="entry name" value="CYSTEINE DESULFURYLASE FAMILY MEMBER"/>
    <property type="match status" value="1"/>
</dbReference>
<evidence type="ECO:0000256" key="7">
    <source>
        <dbReference type="ARBA" id="ARBA00023004"/>
    </source>
</evidence>
<evidence type="ECO:0000256" key="5">
    <source>
        <dbReference type="ARBA" id="ARBA00022723"/>
    </source>
</evidence>
<dbReference type="InterPro" id="IPR016454">
    <property type="entry name" value="Cysteine_dSase"/>
</dbReference>
<dbReference type="EC" id="2.8.1.7" evidence="3"/>
<comment type="cofactor">
    <cofactor evidence="1 10">
        <name>pyridoxal 5'-phosphate</name>
        <dbReference type="ChEBI" id="CHEBI:597326"/>
    </cofactor>
</comment>
<comment type="caution">
    <text evidence="12">The sequence shown here is derived from an EMBL/GenBank/DDBJ whole genome shotgun (WGS) entry which is preliminary data.</text>
</comment>
<dbReference type="AlphaFoldDB" id="A0A929KWP7"/>
<dbReference type="InterPro" id="IPR000192">
    <property type="entry name" value="Aminotrans_V_dom"/>
</dbReference>
<dbReference type="Gene3D" id="3.90.1150.10">
    <property type="entry name" value="Aspartate Aminotransferase, domain 1"/>
    <property type="match status" value="1"/>
</dbReference>
<dbReference type="GO" id="GO:0051536">
    <property type="term" value="F:iron-sulfur cluster binding"/>
    <property type="evidence" value="ECO:0007669"/>
    <property type="project" value="UniProtKB-KW"/>
</dbReference>
<organism evidence="12 13">
    <name type="scientific">Mucilaginibacter myungsuensis</name>
    <dbReference type="NCBI Taxonomy" id="649104"/>
    <lineage>
        <taxon>Bacteria</taxon>
        <taxon>Pseudomonadati</taxon>
        <taxon>Bacteroidota</taxon>
        <taxon>Sphingobacteriia</taxon>
        <taxon>Sphingobacteriales</taxon>
        <taxon>Sphingobacteriaceae</taxon>
        <taxon>Mucilaginibacter</taxon>
    </lineage>
</organism>
<evidence type="ECO:0000256" key="4">
    <source>
        <dbReference type="ARBA" id="ARBA00022679"/>
    </source>
</evidence>
<protein>
    <recommendedName>
        <fullName evidence="3">cysteine desulfurase</fullName>
        <ecNumber evidence="3">2.8.1.7</ecNumber>
    </recommendedName>
</protein>
<keyword evidence="8" id="KW-0411">Iron-sulfur</keyword>
<evidence type="ECO:0000256" key="6">
    <source>
        <dbReference type="ARBA" id="ARBA00022898"/>
    </source>
</evidence>
<dbReference type="PIRSF" id="PIRSF005572">
    <property type="entry name" value="NifS"/>
    <property type="match status" value="1"/>
</dbReference>
<proteinExistence type="inferred from homology"/>
<dbReference type="PROSITE" id="PS00595">
    <property type="entry name" value="AA_TRANSFER_CLASS_5"/>
    <property type="match status" value="1"/>
</dbReference>
<dbReference type="Pfam" id="PF00266">
    <property type="entry name" value="Aminotran_5"/>
    <property type="match status" value="1"/>
</dbReference>
<dbReference type="Gene3D" id="3.40.640.10">
    <property type="entry name" value="Type I PLP-dependent aspartate aminotransferase-like (Major domain)"/>
    <property type="match status" value="1"/>
</dbReference>
<evidence type="ECO:0000256" key="3">
    <source>
        <dbReference type="ARBA" id="ARBA00012239"/>
    </source>
</evidence>
<keyword evidence="7" id="KW-0408">Iron</keyword>
<dbReference type="InterPro" id="IPR015424">
    <property type="entry name" value="PyrdxlP-dep_Trfase"/>
</dbReference>
<dbReference type="Proteomes" id="UP000622475">
    <property type="component" value="Unassembled WGS sequence"/>
</dbReference>
<dbReference type="EMBL" id="JADFFL010000005">
    <property type="protein sequence ID" value="MBE9663024.1"/>
    <property type="molecule type" value="Genomic_DNA"/>
</dbReference>
<evidence type="ECO:0000256" key="9">
    <source>
        <dbReference type="ARBA" id="ARBA00050776"/>
    </source>
</evidence>
<sequence length="373" mass="40027">MIYFDNNATTKIDERVLKDMWPFLSDNYANAASTHALGRSVSAAITDARETIARSIACRPGELVFCSGATEALNIAIKGAAFGAVDGRNKIITVATEHKAVLDTCAYLEQVGFEIVYLPVDQYGVVSIRELQKALDEQTIAVCVMLVNNETGTVQPLAEIVRQSRAKGALIICDASQAFGKLPVDVKELDVDMLVLSAHKFHGPKGAGVLYLKNGVVLSPTSHGGGQESGLRSGTLNVPQIIGMARACELAVSELDANSTYVRNLRDLLERELLRIPGTRLNGHPLLRSNNVVNISFTGIDANVLIAALPELAVSNGSACTAAVFEPSHVLTAMGISKEEAYASIRFSLSKFNTVEEVEAVLSLLTHYLSRIT</sequence>
<comment type="similarity">
    <text evidence="2">Belongs to the class-V pyridoxal-phosphate-dependent aminotransferase family. NifS/IscS subfamily.</text>
</comment>
<dbReference type="PANTHER" id="PTHR11601:SF34">
    <property type="entry name" value="CYSTEINE DESULFURASE"/>
    <property type="match status" value="1"/>
</dbReference>
<comment type="catalytic activity">
    <reaction evidence="9">
        <text>(sulfur carrier)-H + L-cysteine = (sulfur carrier)-SH + L-alanine</text>
        <dbReference type="Rhea" id="RHEA:43892"/>
        <dbReference type="Rhea" id="RHEA-COMP:14737"/>
        <dbReference type="Rhea" id="RHEA-COMP:14739"/>
        <dbReference type="ChEBI" id="CHEBI:29917"/>
        <dbReference type="ChEBI" id="CHEBI:35235"/>
        <dbReference type="ChEBI" id="CHEBI:57972"/>
        <dbReference type="ChEBI" id="CHEBI:64428"/>
        <dbReference type="EC" id="2.8.1.7"/>
    </reaction>
</comment>
<evidence type="ECO:0000259" key="11">
    <source>
        <dbReference type="Pfam" id="PF00266"/>
    </source>
</evidence>
<reference evidence="12" key="1">
    <citation type="submission" date="2020-10" db="EMBL/GenBank/DDBJ databases">
        <title>Mucilaginibacter mali sp. nov., isolated from rhizosphere soil of apple orchard.</title>
        <authorList>
            <person name="Lee J.-S."/>
            <person name="Kim H.S."/>
            <person name="Kim J.-S."/>
        </authorList>
    </citation>
    <scope>NUCLEOTIDE SEQUENCE</scope>
    <source>
        <strain evidence="12">KCTC 22746</strain>
    </source>
</reference>
<keyword evidence="4" id="KW-0808">Transferase</keyword>
<keyword evidence="5" id="KW-0479">Metal-binding</keyword>
<keyword evidence="6" id="KW-0663">Pyridoxal phosphate</keyword>
<dbReference type="SUPFAM" id="SSF53383">
    <property type="entry name" value="PLP-dependent transferases"/>
    <property type="match status" value="1"/>
</dbReference>
<dbReference type="InterPro" id="IPR015421">
    <property type="entry name" value="PyrdxlP-dep_Trfase_major"/>
</dbReference>
<name>A0A929KWP7_9SPHI</name>
<evidence type="ECO:0000256" key="1">
    <source>
        <dbReference type="ARBA" id="ARBA00001933"/>
    </source>
</evidence>
<feature type="domain" description="Aminotransferase class V" evidence="11">
    <location>
        <begin position="2"/>
        <end position="361"/>
    </location>
</feature>
<evidence type="ECO:0000256" key="2">
    <source>
        <dbReference type="ARBA" id="ARBA00006490"/>
    </source>
</evidence>
<dbReference type="InterPro" id="IPR020578">
    <property type="entry name" value="Aminotrans_V_PyrdxlP_BS"/>
</dbReference>
<dbReference type="RefSeq" id="WP_194112256.1">
    <property type="nucleotide sequence ID" value="NZ_JADFFL010000005.1"/>
</dbReference>